<dbReference type="Proteomes" id="UP001420932">
    <property type="component" value="Unassembled WGS sequence"/>
</dbReference>
<evidence type="ECO:0000313" key="2">
    <source>
        <dbReference type="Proteomes" id="UP001420932"/>
    </source>
</evidence>
<protein>
    <submittedName>
        <fullName evidence="1">Uncharacterized protein</fullName>
    </submittedName>
</protein>
<evidence type="ECO:0000313" key="1">
    <source>
        <dbReference type="EMBL" id="KAK9141828.1"/>
    </source>
</evidence>
<comment type="caution">
    <text evidence="1">The sequence shown here is derived from an EMBL/GenBank/DDBJ whole genome shotgun (WGS) entry which is preliminary data.</text>
</comment>
<sequence>MTARLDSDNCRWRSFPSRCRSWLLTFSGQSDLHLHLYQIILSGTCLLSVTHKIAGHSSPAMAAPASP</sequence>
<dbReference type="AlphaFoldDB" id="A0AAP0JYE4"/>
<gene>
    <name evidence="1" type="ORF">Syun_011228</name>
</gene>
<organism evidence="1 2">
    <name type="scientific">Stephania yunnanensis</name>
    <dbReference type="NCBI Taxonomy" id="152371"/>
    <lineage>
        <taxon>Eukaryota</taxon>
        <taxon>Viridiplantae</taxon>
        <taxon>Streptophyta</taxon>
        <taxon>Embryophyta</taxon>
        <taxon>Tracheophyta</taxon>
        <taxon>Spermatophyta</taxon>
        <taxon>Magnoliopsida</taxon>
        <taxon>Ranunculales</taxon>
        <taxon>Menispermaceae</taxon>
        <taxon>Menispermoideae</taxon>
        <taxon>Cissampelideae</taxon>
        <taxon>Stephania</taxon>
    </lineage>
</organism>
<reference evidence="1 2" key="1">
    <citation type="submission" date="2024-01" db="EMBL/GenBank/DDBJ databases">
        <title>Genome assemblies of Stephania.</title>
        <authorList>
            <person name="Yang L."/>
        </authorList>
    </citation>
    <scope>NUCLEOTIDE SEQUENCE [LARGE SCALE GENOMIC DNA]</scope>
    <source>
        <strain evidence="1">YNDBR</strain>
        <tissue evidence="1">Leaf</tissue>
    </source>
</reference>
<proteinExistence type="predicted"/>
<keyword evidence="2" id="KW-1185">Reference proteome</keyword>
<dbReference type="EMBL" id="JBBNAF010000005">
    <property type="protein sequence ID" value="KAK9141828.1"/>
    <property type="molecule type" value="Genomic_DNA"/>
</dbReference>
<name>A0AAP0JYE4_9MAGN</name>
<accession>A0AAP0JYE4</accession>